<feature type="region of interest" description="Disordered" evidence="1">
    <location>
        <begin position="1"/>
        <end position="29"/>
    </location>
</feature>
<reference evidence="2" key="1">
    <citation type="submission" date="2023-03" db="EMBL/GenBank/DDBJ databases">
        <title>Massive genome expansion in bonnet fungi (Mycena s.s.) driven by repeated elements and novel gene families across ecological guilds.</title>
        <authorList>
            <consortium name="Lawrence Berkeley National Laboratory"/>
            <person name="Harder C.B."/>
            <person name="Miyauchi S."/>
            <person name="Viragh M."/>
            <person name="Kuo A."/>
            <person name="Thoen E."/>
            <person name="Andreopoulos B."/>
            <person name="Lu D."/>
            <person name="Skrede I."/>
            <person name="Drula E."/>
            <person name="Henrissat B."/>
            <person name="Morin E."/>
            <person name="Kohler A."/>
            <person name="Barry K."/>
            <person name="LaButti K."/>
            <person name="Morin E."/>
            <person name="Salamov A."/>
            <person name="Lipzen A."/>
            <person name="Mereny Z."/>
            <person name="Hegedus B."/>
            <person name="Baldrian P."/>
            <person name="Stursova M."/>
            <person name="Weitz H."/>
            <person name="Taylor A."/>
            <person name="Grigoriev I.V."/>
            <person name="Nagy L.G."/>
            <person name="Martin F."/>
            <person name="Kauserud H."/>
        </authorList>
    </citation>
    <scope>NUCLEOTIDE SEQUENCE</scope>
    <source>
        <strain evidence="2">CBHHK067</strain>
    </source>
</reference>
<comment type="caution">
    <text evidence="2">The sequence shown here is derived from an EMBL/GenBank/DDBJ whole genome shotgun (WGS) entry which is preliminary data.</text>
</comment>
<dbReference type="AlphaFoldDB" id="A0AAD7GTL4"/>
<proteinExistence type="predicted"/>
<keyword evidence="3" id="KW-1185">Reference proteome</keyword>
<dbReference type="Proteomes" id="UP001221757">
    <property type="component" value="Unassembled WGS sequence"/>
</dbReference>
<protein>
    <submittedName>
        <fullName evidence="2">Uncharacterized protein</fullName>
    </submittedName>
</protein>
<gene>
    <name evidence="2" type="ORF">B0H17DRAFT_1302054</name>
</gene>
<organism evidence="2 3">
    <name type="scientific">Mycena rosella</name>
    <name type="common">Pink bonnet</name>
    <name type="synonym">Agaricus rosellus</name>
    <dbReference type="NCBI Taxonomy" id="1033263"/>
    <lineage>
        <taxon>Eukaryota</taxon>
        <taxon>Fungi</taxon>
        <taxon>Dikarya</taxon>
        <taxon>Basidiomycota</taxon>
        <taxon>Agaricomycotina</taxon>
        <taxon>Agaricomycetes</taxon>
        <taxon>Agaricomycetidae</taxon>
        <taxon>Agaricales</taxon>
        <taxon>Marasmiineae</taxon>
        <taxon>Mycenaceae</taxon>
        <taxon>Mycena</taxon>
    </lineage>
</organism>
<name>A0AAD7GTL4_MYCRO</name>
<evidence type="ECO:0000313" key="2">
    <source>
        <dbReference type="EMBL" id="KAJ7705018.1"/>
    </source>
</evidence>
<feature type="compositionally biased region" description="Polar residues" evidence="1">
    <location>
        <begin position="1"/>
        <end position="10"/>
    </location>
</feature>
<dbReference type="EMBL" id="JARKIE010000009">
    <property type="protein sequence ID" value="KAJ7705018.1"/>
    <property type="molecule type" value="Genomic_DNA"/>
</dbReference>
<evidence type="ECO:0000313" key="3">
    <source>
        <dbReference type="Proteomes" id="UP001221757"/>
    </source>
</evidence>
<accession>A0AAD7GTL4</accession>
<evidence type="ECO:0000256" key="1">
    <source>
        <dbReference type="SAM" id="MobiDB-lite"/>
    </source>
</evidence>
<sequence>MMVDLAQNSEKNCHQRDPLSPEIGPRPKRMKRMHIDTSDKVVDVSCVGLTGSLRTDVLIIAVFILAEFKAQGAFSRRSRTKENAEAGLSIRVEHIYAAELTGAASSLGRGTPGGPEELDEQVRKAHGQPPLNLMGGNSVEKAGRIATKPFTDDIYRQHTDEENQRKCLVVRDIRQTFLEPAYQDHDQRREPEDWLTEGFTDLGDSPLDTCRNLRQRLNFRLGTRRSRIALRRPTWTISRLALTVGDKSTPCFKARPRVNCTKMDQSQDQNFADVARNGHTTRAFPPTLETHSSDHFLPTTRGESNLFRAVPEGSSVQKIVVWSRMRFDSSEMWLDVLWTALEKRGRRIQPQKREPQLDPGSARMRAARKVTFEGVFEGGVDWHSMNHQKPNSASLEEDNAHICLNLLCPSLQVDQSHKPLALDADSAPGPICSL</sequence>